<evidence type="ECO:0000256" key="2">
    <source>
        <dbReference type="SAM" id="Phobius"/>
    </source>
</evidence>
<feature type="compositionally biased region" description="Pro residues" evidence="1">
    <location>
        <begin position="144"/>
        <end position="158"/>
    </location>
</feature>
<keyword evidence="2" id="KW-0812">Transmembrane</keyword>
<proteinExistence type="predicted"/>
<feature type="region of interest" description="Disordered" evidence="1">
    <location>
        <begin position="136"/>
        <end position="178"/>
    </location>
</feature>
<evidence type="ECO:0000313" key="3">
    <source>
        <dbReference type="EMBL" id="KAL1022500.1"/>
    </source>
</evidence>
<keyword evidence="4" id="KW-1185">Reference proteome</keyword>
<feature type="transmembrane region" description="Helical" evidence="2">
    <location>
        <begin position="73"/>
        <end position="95"/>
    </location>
</feature>
<name>A0ABD0Y2Y6_UMBPY</name>
<evidence type="ECO:0000256" key="1">
    <source>
        <dbReference type="SAM" id="MobiDB-lite"/>
    </source>
</evidence>
<protein>
    <submittedName>
        <fullName evidence="3">Uncharacterized protein</fullName>
    </submittedName>
</protein>
<comment type="caution">
    <text evidence="3">The sequence shown here is derived from an EMBL/GenBank/DDBJ whole genome shotgun (WGS) entry which is preliminary data.</text>
</comment>
<evidence type="ECO:0000313" key="4">
    <source>
        <dbReference type="Proteomes" id="UP001557470"/>
    </source>
</evidence>
<dbReference type="AlphaFoldDB" id="A0ABD0Y2Y6"/>
<dbReference type="EMBL" id="JAGEUA010000001">
    <property type="protein sequence ID" value="KAL1022500.1"/>
    <property type="molecule type" value="Genomic_DNA"/>
</dbReference>
<keyword evidence="2" id="KW-1133">Transmembrane helix</keyword>
<dbReference type="Proteomes" id="UP001557470">
    <property type="component" value="Unassembled WGS sequence"/>
</dbReference>
<reference evidence="3 4" key="1">
    <citation type="submission" date="2024-06" db="EMBL/GenBank/DDBJ databases">
        <authorList>
            <person name="Pan Q."/>
            <person name="Wen M."/>
            <person name="Jouanno E."/>
            <person name="Zahm M."/>
            <person name="Klopp C."/>
            <person name="Cabau C."/>
            <person name="Louis A."/>
            <person name="Berthelot C."/>
            <person name="Parey E."/>
            <person name="Roest Crollius H."/>
            <person name="Montfort J."/>
            <person name="Robinson-Rechavi M."/>
            <person name="Bouchez O."/>
            <person name="Lampietro C."/>
            <person name="Lopez Roques C."/>
            <person name="Donnadieu C."/>
            <person name="Postlethwait J."/>
            <person name="Bobe J."/>
            <person name="Verreycken H."/>
            <person name="Guiguen Y."/>
        </authorList>
    </citation>
    <scope>NUCLEOTIDE SEQUENCE [LARGE SCALE GENOMIC DNA]</scope>
    <source>
        <strain evidence="3">Up_M1</strain>
        <tissue evidence="3">Testis</tissue>
    </source>
</reference>
<accession>A0ABD0Y2Y6</accession>
<organism evidence="3 4">
    <name type="scientific">Umbra pygmaea</name>
    <name type="common">Eastern mudminnow</name>
    <dbReference type="NCBI Taxonomy" id="75934"/>
    <lineage>
        <taxon>Eukaryota</taxon>
        <taxon>Metazoa</taxon>
        <taxon>Chordata</taxon>
        <taxon>Craniata</taxon>
        <taxon>Vertebrata</taxon>
        <taxon>Euteleostomi</taxon>
        <taxon>Actinopterygii</taxon>
        <taxon>Neopterygii</taxon>
        <taxon>Teleostei</taxon>
        <taxon>Protacanthopterygii</taxon>
        <taxon>Esociformes</taxon>
        <taxon>Umbridae</taxon>
        <taxon>Umbra</taxon>
    </lineage>
</organism>
<sequence>MSAMSRYNVGEAEDNVMMLDVECRAVCEQSQTVCSSTHRERRSLSPQRWLLSVGPSLMIVAGLLIFLRLHGPVLWLGVLMAITGVTLTLAGLCVFMRTLKVSDVPGHFLLHPRTGTRYSPHQALAIQRRLDRIRREMSEDSRVPSPPLPSLPPTPPPWDLEAPPSYDSVMKSQGPTDL</sequence>
<feature type="transmembrane region" description="Helical" evidence="2">
    <location>
        <begin position="49"/>
        <end position="67"/>
    </location>
</feature>
<gene>
    <name evidence="3" type="ORF">UPYG_G00028520</name>
</gene>
<keyword evidence="2" id="KW-0472">Membrane</keyword>